<organism evidence="1 2">
    <name type="scientific">Gossypium harknessii</name>
    <dbReference type="NCBI Taxonomy" id="34285"/>
    <lineage>
        <taxon>Eukaryota</taxon>
        <taxon>Viridiplantae</taxon>
        <taxon>Streptophyta</taxon>
        <taxon>Embryophyta</taxon>
        <taxon>Tracheophyta</taxon>
        <taxon>Spermatophyta</taxon>
        <taxon>Magnoliopsida</taxon>
        <taxon>eudicotyledons</taxon>
        <taxon>Gunneridae</taxon>
        <taxon>Pentapetalae</taxon>
        <taxon>rosids</taxon>
        <taxon>malvids</taxon>
        <taxon>Malvales</taxon>
        <taxon>Malvaceae</taxon>
        <taxon>Malvoideae</taxon>
        <taxon>Gossypium</taxon>
    </lineage>
</organism>
<dbReference type="Proteomes" id="UP000593560">
    <property type="component" value="Unassembled WGS sequence"/>
</dbReference>
<comment type="caution">
    <text evidence="1">The sequence shown here is derived from an EMBL/GenBank/DDBJ whole genome shotgun (WGS) entry which is preliminary data.</text>
</comment>
<dbReference type="AlphaFoldDB" id="A0A7J9HR58"/>
<evidence type="ECO:0000313" key="1">
    <source>
        <dbReference type="EMBL" id="MBA0812327.1"/>
    </source>
</evidence>
<keyword evidence="2" id="KW-1185">Reference proteome</keyword>
<proteinExistence type="predicted"/>
<sequence>MVVCKVSVCSCLSANTQACIYAELFICFCFILSAGQRRSPLQHFCGFCSFWLR</sequence>
<accession>A0A7J9HR58</accession>
<dbReference type="EMBL" id="JABFAD010000011">
    <property type="protein sequence ID" value="MBA0812327.1"/>
    <property type="molecule type" value="Genomic_DNA"/>
</dbReference>
<protein>
    <submittedName>
        <fullName evidence="1">Uncharacterized protein</fullName>
    </submittedName>
</protein>
<evidence type="ECO:0000313" key="2">
    <source>
        <dbReference type="Proteomes" id="UP000593560"/>
    </source>
</evidence>
<gene>
    <name evidence="1" type="ORF">Gohar_026302</name>
</gene>
<name>A0A7J9HR58_9ROSI</name>
<reference evidence="1 2" key="1">
    <citation type="journal article" date="2019" name="Genome Biol. Evol.">
        <title>Insights into the evolution of the New World diploid cottons (Gossypium, subgenus Houzingenia) based on genome sequencing.</title>
        <authorList>
            <person name="Grover C.E."/>
            <person name="Arick M.A. 2nd"/>
            <person name="Thrash A."/>
            <person name="Conover J.L."/>
            <person name="Sanders W.S."/>
            <person name="Peterson D.G."/>
            <person name="Frelichowski J.E."/>
            <person name="Scheffler J.A."/>
            <person name="Scheffler B.E."/>
            <person name="Wendel J.F."/>
        </authorList>
    </citation>
    <scope>NUCLEOTIDE SEQUENCE [LARGE SCALE GENOMIC DNA]</scope>
    <source>
        <strain evidence="1">0</strain>
        <tissue evidence="1">Leaf</tissue>
    </source>
</reference>